<evidence type="ECO:0000313" key="4">
    <source>
        <dbReference type="EMBL" id="GJM89497.1"/>
    </source>
</evidence>
<dbReference type="AlphaFoldDB" id="A0AAV5BT33"/>
<protein>
    <recommendedName>
        <fullName evidence="2">TOD1/MUCI70 glycosyltransferase-like domain-containing protein</fullName>
    </recommendedName>
</protein>
<feature type="domain" description="TOD1/MUCI70 glycosyltransferase-like" evidence="2">
    <location>
        <begin position="382"/>
        <end position="422"/>
    </location>
</feature>
<dbReference type="InterPro" id="IPR048354">
    <property type="entry name" value="TOD1_MUCI70_glycTrfase_dom"/>
</dbReference>
<dbReference type="Proteomes" id="UP001054889">
    <property type="component" value="Unassembled WGS sequence"/>
</dbReference>
<feature type="region of interest" description="Disordered" evidence="1">
    <location>
        <begin position="41"/>
        <end position="68"/>
    </location>
</feature>
<gene>
    <name evidence="3" type="primary">ga05241</name>
    <name evidence="4" type="synonym">ga05695</name>
    <name evidence="3" type="ORF">PR202_ga05241</name>
    <name evidence="4" type="ORF">PR202_ga05695</name>
</gene>
<evidence type="ECO:0000259" key="2">
    <source>
        <dbReference type="Pfam" id="PF04765"/>
    </source>
</evidence>
<dbReference type="EMBL" id="BQKI01000002">
    <property type="protein sequence ID" value="GJM89096.1"/>
    <property type="molecule type" value="Genomic_DNA"/>
</dbReference>
<dbReference type="Pfam" id="PF04765">
    <property type="entry name" value="TOD1_MUCI70"/>
    <property type="match status" value="2"/>
</dbReference>
<dbReference type="InterPro" id="IPR006852">
    <property type="entry name" value="TOD1_MUCI70"/>
</dbReference>
<proteinExistence type="predicted"/>
<dbReference type="EMBL" id="BQKI01000002">
    <property type="protein sequence ID" value="GJM89497.1"/>
    <property type="molecule type" value="Genomic_DNA"/>
</dbReference>
<feature type="compositionally biased region" description="Polar residues" evidence="1">
    <location>
        <begin position="41"/>
        <end position="63"/>
    </location>
</feature>
<organism evidence="3 5">
    <name type="scientific">Eleusine coracana subsp. coracana</name>
    <dbReference type="NCBI Taxonomy" id="191504"/>
    <lineage>
        <taxon>Eukaryota</taxon>
        <taxon>Viridiplantae</taxon>
        <taxon>Streptophyta</taxon>
        <taxon>Embryophyta</taxon>
        <taxon>Tracheophyta</taxon>
        <taxon>Spermatophyta</taxon>
        <taxon>Magnoliopsida</taxon>
        <taxon>Liliopsida</taxon>
        <taxon>Poales</taxon>
        <taxon>Poaceae</taxon>
        <taxon>PACMAD clade</taxon>
        <taxon>Chloridoideae</taxon>
        <taxon>Cynodonteae</taxon>
        <taxon>Eleusininae</taxon>
        <taxon>Eleusine</taxon>
    </lineage>
</organism>
<feature type="compositionally biased region" description="Basic residues" evidence="1">
    <location>
        <begin position="489"/>
        <end position="508"/>
    </location>
</feature>
<feature type="domain" description="TOD1/MUCI70 glycosyltransferase-like" evidence="2">
    <location>
        <begin position="138"/>
        <end position="381"/>
    </location>
</feature>
<name>A0AAV5BT33_ELECO</name>
<feature type="region of interest" description="Disordered" evidence="1">
    <location>
        <begin position="459"/>
        <end position="518"/>
    </location>
</feature>
<evidence type="ECO:0000313" key="5">
    <source>
        <dbReference type="Proteomes" id="UP001054889"/>
    </source>
</evidence>
<evidence type="ECO:0000256" key="1">
    <source>
        <dbReference type="SAM" id="MobiDB-lite"/>
    </source>
</evidence>
<dbReference type="PANTHER" id="PTHR12956:SF75">
    <property type="entry name" value="OS01G0304300 PROTEIN"/>
    <property type="match status" value="1"/>
</dbReference>
<evidence type="ECO:0000313" key="3">
    <source>
        <dbReference type="EMBL" id="GJM89096.1"/>
    </source>
</evidence>
<keyword evidence="5" id="KW-1185">Reference proteome</keyword>
<reference evidence="3" key="2">
    <citation type="submission" date="2021-12" db="EMBL/GenBank/DDBJ databases">
        <title>Resequencing data analysis of finger millet.</title>
        <authorList>
            <person name="Hatakeyama M."/>
            <person name="Aluri S."/>
            <person name="Balachadran M.T."/>
            <person name="Sivarajan S.R."/>
            <person name="Poveda L."/>
            <person name="Shimizu-Inatsugi R."/>
            <person name="Schlapbach R."/>
            <person name="Sreeman S.M."/>
            <person name="Shimizu K.K."/>
        </authorList>
    </citation>
    <scope>NUCLEOTIDE SEQUENCE</scope>
</reference>
<comment type="caution">
    <text evidence="3">The sequence shown here is derived from an EMBL/GenBank/DDBJ whole genome shotgun (WGS) entry which is preliminary data.</text>
</comment>
<dbReference type="PANTHER" id="PTHR12956">
    <property type="entry name" value="ALKALINE CERAMIDASE-RELATED"/>
    <property type="match status" value="1"/>
</dbReference>
<sequence>MCILYFLWPLTTEEDTPPGTEIRIGFSDQVRSFVNPAWTSSGRVATQRDSPNSNGLNTASQTEKQSDNIPEKVQELLSSFPPAVVLDHHPCENFSFSPPPMDRKRTGPRPCPVCYVPVEQALALRPGEPSTSPVLQSLNYLIEENLFSKDSNGGSLFGGYPSLEERDKSYDIKDSMTVRCGFVRGKIPGLNTGFDIDEADLSEMQQCQGIVIASAIFGNYDIMQRPENISEFSKNTACFFMFLDEETVAAIKNSTNVDHTKRIGLWRVVIVHNLPYSDARRNGKVPKLLLHRLFPNVRYSIWIDGKLKLVRDPYQVLERFLWRKNVSFAISRHYRRFDVFEEAEANKAGGKYDNASIDYQIEFYRREGLTHYSSAKLPITSVDRFTSRDQLSFSTVRDKIRSRVNWTADMFLDCERRDFVVQNCIASLLVVINDLLFSMYTVLILQSYHRELLEQRQAALRSQPPPRPPVVPRKMLPDSAAKEPGKSFASKKRTRDRKSSSKRTHRSKVTGVKESVQL</sequence>
<accession>A0AAV5BT33</accession>
<reference evidence="3" key="1">
    <citation type="journal article" date="2018" name="DNA Res.">
        <title>Multiple hybrid de novo genome assembly of finger millet, an orphan allotetraploid crop.</title>
        <authorList>
            <person name="Hatakeyama M."/>
            <person name="Aluri S."/>
            <person name="Balachadran M.T."/>
            <person name="Sivarajan S.R."/>
            <person name="Patrignani A."/>
            <person name="Gruter S."/>
            <person name="Poveda L."/>
            <person name="Shimizu-Inatsugi R."/>
            <person name="Baeten J."/>
            <person name="Francoijs K.J."/>
            <person name="Nataraja K.N."/>
            <person name="Reddy Y.A.N."/>
            <person name="Phadnis S."/>
            <person name="Ravikumar R.L."/>
            <person name="Schlapbach R."/>
            <person name="Sreeman S.M."/>
            <person name="Shimizu K.K."/>
        </authorList>
    </citation>
    <scope>NUCLEOTIDE SEQUENCE</scope>
</reference>